<comment type="caution">
    <text evidence="3">The sequence shown here is derived from an EMBL/GenBank/DDBJ whole genome shotgun (WGS) entry which is preliminary data.</text>
</comment>
<protein>
    <submittedName>
        <fullName evidence="3">F-box domain</fullName>
    </submittedName>
</protein>
<accession>A0A090N4W4</accession>
<dbReference type="InterPro" id="IPR036047">
    <property type="entry name" value="F-box-like_dom_sf"/>
</dbReference>
<feature type="domain" description="F-box" evidence="2">
    <location>
        <begin position="133"/>
        <end position="174"/>
    </location>
</feature>
<proteinExistence type="predicted"/>
<name>A0A090N4W4_OSTTA</name>
<feature type="region of interest" description="Disordered" evidence="1">
    <location>
        <begin position="233"/>
        <end position="258"/>
    </location>
</feature>
<evidence type="ECO:0000313" key="3">
    <source>
        <dbReference type="EMBL" id="CEG01511.1"/>
    </source>
</evidence>
<reference evidence="4" key="1">
    <citation type="journal article" date="2006" name="Proc. Natl. Acad. Sci. U.S.A.">
        <title>Genome analysis of the smallest free-living eukaryote Ostreococcus tauri unveils many unique features.</title>
        <authorList>
            <person name="Derelle E."/>
            <person name="Ferraz C."/>
            <person name="Rombauts S."/>
            <person name="Rouze P."/>
            <person name="Worden A.Z."/>
            <person name="Robbens S."/>
            <person name="Partensky F."/>
            <person name="Degroeve S."/>
            <person name="Echeynie S."/>
            <person name="Cooke R."/>
            <person name="Saeys Y."/>
            <person name="Wuyts J."/>
            <person name="Jabbari K."/>
            <person name="Bowler C."/>
            <person name="Panaud O."/>
            <person name="Piegu B."/>
            <person name="Ball S.G."/>
            <person name="Ral J.-P."/>
            <person name="Bouget F.-Y."/>
            <person name="Piganeau G."/>
            <person name="De Baets B."/>
            <person name="Picard A."/>
            <person name="Delseny M."/>
            <person name="Demaille J."/>
            <person name="Van de Peer Y."/>
            <person name="Moreau H."/>
        </authorList>
    </citation>
    <scope>NUCLEOTIDE SEQUENCE [LARGE SCALE GENOMIC DNA]</scope>
    <source>
        <strain evidence="4">OTTH 0595 / CCAP 157/2 / RCC745</strain>
    </source>
</reference>
<dbReference type="InterPro" id="IPR001810">
    <property type="entry name" value="F-box_dom"/>
</dbReference>
<dbReference type="RefSeq" id="XP_003080828.2">
    <property type="nucleotide sequence ID" value="XM_003080780.2"/>
</dbReference>
<reference evidence="3 4" key="2">
    <citation type="journal article" date="2014" name="BMC Genomics">
        <title>An improved genome of the model marine alga Ostreococcus tauri unfolds by assessing Illumina de novo assemblies.</title>
        <authorList>
            <person name="Blanc-Mathieu R."/>
            <person name="Verhelst B."/>
            <person name="Derelle E."/>
            <person name="Rombauts S."/>
            <person name="Bouget F.Y."/>
            <person name="Carre I."/>
            <person name="Chateau A."/>
            <person name="Eyre-Walker A."/>
            <person name="Grimsley N."/>
            <person name="Moreau H."/>
            <person name="Piegu B."/>
            <person name="Rivals E."/>
            <person name="Schackwitz W."/>
            <person name="Van de Peer Y."/>
            <person name="Piganeau G."/>
        </authorList>
    </citation>
    <scope>NUCLEOTIDE SEQUENCE [LARGE SCALE GENOMIC DNA]</scope>
    <source>
        <strain evidence="4">OTTH 0595 / CCAP 157/2 / RCC745</strain>
    </source>
</reference>
<organism evidence="3 4">
    <name type="scientific">Ostreococcus tauri</name>
    <name type="common">Marine green alga</name>
    <dbReference type="NCBI Taxonomy" id="70448"/>
    <lineage>
        <taxon>Eukaryota</taxon>
        <taxon>Viridiplantae</taxon>
        <taxon>Chlorophyta</taxon>
        <taxon>Mamiellophyceae</taxon>
        <taxon>Mamiellales</taxon>
        <taxon>Bathycoccaceae</taxon>
        <taxon>Ostreococcus</taxon>
    </lineage>
</organism>
<dbReference type="KEGG" id="ota:OT_ostta08g02620"/>
<dbReference type="GeneID" id="9831408"/>
<evidence type="ECO:0000259" key="2">
    <source>
        <dbReference type="Pfam" id="PF00646"/>
    </source>
</evidence>
<gene>
    <name evidence="3" type="ORF">OT_ostta08g02620</name>
</gene>
<evidence type="ECO:0000256" key="1">
    <source>
        <dbReference type="SAM" id="MobiDB-lite"/>
    </source>
</evidence>
<dbReference type="EMBL" id="CAID01000008">
    <property type="protein sequence ID" value="CEG01511.1"/>
    <property type="molecule type" value="Genomic_DNA"/>
</dbReference>
<dbReference type="Pfam" id="PF00646">
    <property type="entry name" value="F-box"/>
    <property type="match status" value="1"/>
</dbReference>
<keyword evidence="4" id="KW-1185">Reference proteome</keyword>
<dbReference type="Proteomes" id="UP000009170">
    <property type="component" value="Unassembled WGS sequence"/>
</dbReference>
<dbReference type="AlphaFoldDB" id="A0A090N4W4"/>
<evidence type="ECO:0000313" key="4">
    <source>
        <dbReference type="Proteomes" id="UP000009170"/>
    </source>
</evidence>
<sequence length="258" mass="29726">MIDTFGGDGSFLEREILNSLTHSDRARATQAMRELEFLLGSHRRHLSLDGTYQDGKQTNREIARAIQEAIVTYGSDGDVGKWAPAIALMSLVKTSARALPRERFRQLYTALKERVIAGARSRKRGIEIWTTQFEDLPVDVLSHIVRQCDMRTRSMAACTSRALRDAVSRTPVHWKDAKRLELSTFPRVRCAVCREYMWNDDPRYTTCFESRNHEWFTSERTWMRDLEKRMSLSDPAASDSSSDEDGLGTRFWRSPKID</sequence>
<dbReference type="InParanoid" id="A0A090N4W4"/>
<dbReference type="CDD" id="cd09917">
    <property type="entry name" value="F-box_SF"/>
    <property type="match status" value="1"/>
</dbReference>
<dbReference type="SUPFAM" id="SSF81383">
    <property type="entry name" value="F-box domain"/>
    <property type="match status" value="1"/>
</dbReference>